<evidence type="ECO:0000256" key="6">
    <source>
        <dbReference type="SAM" id="MobiDB-lite"/>
    </source>
</evidence>
<feature type="region of interest" description="Disordered" evidence="6">
    <location>
        <begin position="1"/>
        <end position="22"/>
    </location>
</feature>
<dbReference type="GO" id="GO:0009536">
    <property type="term" value="C:plastid"/>
    <property type="evidence" value="ECO:0007669"/>
    <property type="project" value="UniProtKB-SubCell"/>
</dbReference>
<evidence type="ECO:0000256" key="4">
    <source>
        <dbReference type="ARBA" id="ARBA00022980"/>
    </source>
</evidence>
<dbReference type="PANTHER" id="PTHR13691:SF5">
    <property type="entry name" value="LARGE RIBOSOMAL SUBUNIT PROTEIN UL2M"/>
    <property type="match status" value="1"/>
</dbReference>
<dbReference type="EMBL" id="CAWUPB010000112">
    <property type="protein sequence ID" value="CAK7323429.1"/>
    <property type="molecule type" value="Genomic_DNA"/>
</dbReference>
<dbReference type="GO" id="GO:0003723">
    <property type="term" value="F:RNA binding"/>
    <property type="evidence" value="ECO:0007669"/>
    <property type="project" value="TreeGrafter"/>
</dbReference>
<evidence type="ECO:0000313" key="9">
    <source>
        <dbReference type="Proteomes" id="UP001314170"/>
    </source>
</evidence>
<keyword evidence="3" id="KW-0934">Plastid</keyword>
<dbReference type="GO" id="GO:0003735">
    <property type="term" value="F:structural constituent of ribosome"/>
    <property type="evidence" value="ECO:0007669"/>
    <property type="project" value="InterPro"/>
</dbReference>
<protein>
    <recommendedName>
        <fullName evidence="7">Large ribosomal subunit protein uL2 RNA-binding domain-containing protein</fullName>
    </recommendedName>
</protein>
<dbReference type="SUPFAM" id="SSF50249">
    <property type="entry name" value="Nucleic acid-binding proteins"/>
    <property type="match status" value="1"/>
</dbReference>
<keyword evidence="5" id="KW-0687">Ribonucleoprotein</keyword>
<keyword evidence="9" id="KW-1185">Reference proteome</keyword>
<evidence type="ECO:0000256" key="2">
    <source>
        <dbReference type="ARBA" id="ARBA00005636"/>
    </source>
</evidence>
<dbReference type="Proteomes" id="UP001314170">
    <property type="component" value="Unassembled WGS sequence"/>
</dbReference>
<feature type="domain" description="Large ribosomal subunit protein uL2 RNA-binding" evidence="7">
    <location>
        <begin position="40"/>
        <end position="114"/>
    </location>
</feature>
<dbReference type="InterPro" id="IPR012340">
    <property type="entry name" value="NA-bd_OB-fold"/>
</dbReference>
<gene>
    <name evidence="8" type="ORF">DCAF_LOCUS1056</name>
</gene>
<dbReference type="AlphaFoldDB" id="A0AAV1QRT7"/>
<dbReference type="InterPro" id="IPR002171">
    <property type="entry name" value="Ribosomal_uL2"/>
</dbReference>
<dbReference type="Gene3D" id="2.40.50.140">
    <property type="entry name" value="Nucleic acid-binding proteins"/>
    <property type="match status" value="1"/>
</dbReference>
<evidence type="ECO:0000256" key="1">
    <source>
        <dbReference type="ARBA" id="ARBA00004474"/>
    </source>
</evidence>
<organism evidence="8 9">
    <name type="scientific">Dovyalis caffra</name>
    <dbReference type="NCBI Taxonomy" id="77055"/>
    <lineage>
        <taxon>Eukaryota</taxon>
        <taxon>Viridiplantae</taxon>
        <taxon>Streptophyta</taxon>
        <taxon>Embryophyta</taxon>
        <taxon>Tracheophyta</taxon>
        <taxon>Spermatophyta</taxon>
        <taxon>Magnoliopsida</taxon>
        <taxon>eudicotyledons</taxon>
        <taxon>Gunneridae</taxon>
        <taxon>Pentapetalae</taxon>
        <taxon>rosids</taxon>
        <taxon>fabids</taxon>
        <taxon>Malpighiales</taxon>
        <taxon>Salicaceae</taxon>
        <taxon>Flacourtieae</taxon>
        <taxon>Dovyalis</taxon>
    </lineage>
</organism>
<sequence length="428" mass="48288">MAIHLYKTSTPSTRNGAVDSQVKSNTRNNLIYGQHRCGKGRNARGIITARHRGGGHKRLYRKIDFRRNEKYIYGRIVTYDPNRNAYICLIHYGDGEKRYILHPRGAIIGDTIISGTEVPIKMGNALPLSALRWHKHTEELAWAIRWTNPIMVELAKEARRKSLLDGARAFASEGKHKLHGSLIESLLLVKSLNEGPLIKDRENPTVEIVISLSLRIGPETRAVRRAPPPGFNQPHTDSRAMHRNEDPLLEEHQQEIPPECAVDQGRKPTKLALLSATSQLSPLFEQRMRANPLYRVNPERCIESRLGPALFSQSNLGFTKSHLVYYRIPYLLEGLREELDKILVAFCSGLVPKNARSFVVGAYNSRLGLAVERSSASDVDRSITRSLRSVRLVSFARLDLKVGYDLKDLLSFARRSAVALGDKKRPSR</sequence>
<dbReference type="Pfam" id="PF00181">
    <property type="entry name" value="Ribosomal_L2_N"/>
    <property type="match status" value="1"/>
</dbReference>
<evidence type="ECO:0000259" key="7">
    <source>
        <dbReference type="SMART" id="SM01383"/>
    </source>
</evidence>
<accession>A0AAV1QRT7</accession>
<dbReference type="PANTHER" id="PTHR13691">
    <property type="entry name" value="RIBOSOMAL PROTEIN L2"/>
    <property type="match status" value="1"/>
</dbReference>
<comment type="similarity">
    <text evidence="2">Belongs to the universal ribosomal protein uL2 family.</text>
</comment>
<dbReference type="GO" id="GO:0032543">
    <property type="term" value="P:mitochondrial translation"/>
    <property type="evidence" value="ECO:0007669"/>
    <property type="project" value="TreeGrafter"/>
</dbReference>
<reference evidence="8 9" key="1">
    <citation type="submission" date="2024-01" db="EMBL/GenBank/DDBJ databases">
        <authorList>
            <person name="Waweru B."/>
        </authorList>
    </citation>
    <scope>NUCLEOTIDE SEQUENCE [LARGE SCALE GENOMIC DNA]</scope>
</reference>
<evidence type="ECO:0000256" key="3">
    <source>
        <dbReference type="ARBA" id="ARBA00022640"/>
    </source>
</evidence>
<proteinExistence type="inferred from homology"/>
<keyword evidence="4" id="KW-0689">Ribosomal protein</keyword>
<comment type="caution">
    <text evidence="8">The sequence shown here is derived from an EMBL/GenBank/DDBJ whole genome shotgun (WGS) entry which is preliminary data.</text>
</comment>
<name>A0AAV1QRT7_9ROSI</name>
<dbReference type="InterPro" id="IPR022666">
    <property type="entry name" value="Ribosomal_uL2_RNA-bd_dom"/>
</dbReference>
<dbReference type="GO" id="GO:0005762">
    <property type="term" value="C:mitochondrial large ribosomal subunit"/>
    <property type="evidence" value="ECO:0007669"/>
    <property type="project" value="TreeGrafter"/>
</dbReference>
<dbReference type="SMART" id="SM01383">
    <property type="entry name" value="Ribosomal_L2"/>
    <property type="match status" value="1"/>
</dbReference>
<dbReference type="FunFam" id="2.40.50.140:FF:000029">
    <property type="entry name" value="50S ribosomal protein L2, chloroplastic"/>
    <property type="match status" value="1"/>
</dbReference>
<comment type="subcellular location">
    <subcellularLocation>
        <location evidence="1">Plastid</location>
    </subcellularLocation>
</comment>
<evidence type="ECO:0000256" key="5">
    <source>
        <dbReference type="ARBA" id="ARBA00023274"/>
    </source>
</evidence>
<evidence type="ECO:0000313" key="8">
    <source>
        <dbReference type="EMBL" id="CAK7323429.1"/>
    </source>
</evidence>